<sequence>MYSAICRSVDIRLFRIRTEARSPDFQSAKTVLLPTLSFAATAFQSFT</sequence>
<evidence type="ECO:0000313" key="2">
    <source>
        <dbReference type="Proteomes" id="UP000255389"/>
    </source>
</evidence>
<name>A0A378V2V1_MYCFO</name>
<proteinExistence type="predicted"/>
<accession>A0A378V2V1</accession>
<gene>
    <name evidence="1" type="ORF">NCTC1542_06231</name>
</gene>
<organism evidence="1 2">
    <name type="scientific">Mycolicibacterium fortuitum</name>
    <name type="common">Mycobacterium fortuitum</name>
    <dbReference type="NCBI Taxonomy" id="1766"/>
    <lineage>
        <taxon>Bacteria</taxon>
        <taxon>Bacillati</taxon>
        <taxon>Actinomycetota</taxon>
        <taxon>Actinomycetes</taxon>
        <taxon>Mycobacteriales</taxon>
        <taxon>Mycobacteriaceae</taxon>
        <taxon>Mycolicibacterium</taxon>
    </lineage>
</organism>
<dbReference type="EMBL" id="UGQY01000004">
    <property type="protein sequence ID" value="SUA04724.1"/>
    <property type="molecule type" value="Genomic_DNA"/>
</dbReference>
<evidence type="ECO:0000313" key="1">
    <source>
        <dbReference type="EMBL" id="SUA04724.1"/>
    </source>
</evidence>
<dbReference type="AlphaFoldDB" id="A0A378V2V1"/>
<dbReference type="Proteomes" id="UP000255389">
    <property type="component" value="Unassembled WGS sequence"/>
</dbReference>
<reference evidence="1 2" key="1">
    <citation type="submission" date="2018-06" db="EMBL/GenBank/DDBJ databases">
        <authorList>
            <consortium name="Pathogen Informatics"/>
            <person name="Doyle S."/>
        </authorList>
    </citation>
    <scope>NUCLEOTIDE SEQUENCE [LARGE SCALE GENOMIC DNA]</scope>
    <source>
        <strain evidence="1 2">NCTC1542</strain>
    </source>
</reference>
<protein>
    <submittedName>
        <fullName evidence="1">Uncharacterized protein</fullName>
    </submittedName>
</protein>